<evidence type="ECO:0000256" key="1">
    <source>
        <dbReference type="ARBA" id="ARBA00023002"/>
    </source>
</evidence>
<evidence type="ECO:0000259" key="3">
    <source>
        <dbReference type="Pfam" id="PF01370"/>
    </source>
</evidence>
<keyword evidence="5" id="KW-1185">Reference proteome</keyword>
<evidence type="ECO:0000313" key="5">
    <source>
        <dbReference type="Proteomes" id="UP001215280"/>
    </source>
</evidence>
<comment type="similarity">
    <text evidence="2">Belongs to the NAD(P)-dependent epimerase/dehydratase family. Dihydroflavonol-4-reductase subfamily.</text>
</comment>
<comment type="caution">
    <text evidence="4">The sequence shown here is derived from an EMBL/GenBank/DDBJ whole genome shotgun (WGS) entry which is preliminary data.</text>
</comment>
<accession>A0AAD7IWC1</accession>
<protein>
    <recommendedName>
        <fullName evidence="3">NAD-dependent epimerase/dehydratase domain-containing protein</fullName>
    </recommendedName>
</protein>
<gene>
    <name evidence="4" type="ORF">DFH07DRAFT_922512</name>
</gene>
<keyword evidence="1" id="KW-0560">Oxidoreductase</keyword>
<dbReference type="PANTHER" id="PTHR10366">
    <property type="entry name" value="NAD DEPENDENT EPIMERASE/DEHYDRATASE"/>
    <property type="match status" value="1"/>
</dbReference>
<dbReference type="EMBL" id="JARJLG010000081">
    <property type="protein sequence ID" value="KAJ7750662.1"/>
    <property type="molecule type" value="Genomic_DNA"/>
</dbReference>
<name>A0AAD7IWC1_9AGAR</name>
<dbReference type="InterPro" id="IPR036291">
    <property type="entry name" value="NAD(P)-bd_dom_sf"/>
</dbReference>
<evidence type="ECO:0000313" key="4">
    <source>
        <dbReference type="EMBL" id="KAJ7750662.1"/>
    </source>
</evidence>
<dbReference type="SUPFAM" id="SSF51735">
    <property type="entry name" value="NAD(P)-binding Rossmann-fold domains"/>
    <property type="match status" value="1"/>
</dbReference>
<organism evidence="4 5">
    <name type="scientific">Mycena maculata</name>
    <dbReference type="NCBI Taxonomy" id="230809"/>
    <lineage>
        <taxon>Eukaryota</taxon>
        <taxon>Fungi</taxon>
        <taxon>Dikarya</taxon>
        <taxon>Basidiomycota</taxon>
        <taxon>Agaricomycotina</taxon>
        <taxon>Agaricomycetes</taxon>
        <taxon>Agaricomycetidae</taxon>
        <taxon>Agaricales</taxon>
        <taxon>Marasmiineae</taxon>
        <taxon>Mycenaceae</taxon>
        <taxon>Mycena</taxon>
    </lineage>
</organism>
<dbReference type="GO" id="GO:0016616">
    <property type="term" value="F:oxidoreductase activity, acting on the CH-OH group of donors, NAD or NADP as acceptor"/>
    <property type="evidence" value="ECO:0007669"/>
    <property type="project" value="TreeGrafter"/>
</dbReference>
<dbReference type="InterPro" id="IPR050425">
    <property type="entry name" value="NAD(P)_dehydrat-like"/>
</dbReference>
<dbReference type="PANTHER" id="PTHR10366:SF564">
    <property type="entry name" value="STEROL-4-ALPHA-CARBOXYLATE 3-DEHYDROGENASE, DECARBOXYLATING"/>
    <property type="match status" value="1"/>
</dbReference>
<evidence type="ECO:0000256" key="2">
    <source>
        <dbReference type="ARBA" id="ARBA00023445"/>
    </source>
</evidence>
<proteinExistence type="inferred from homology"/>
<dbReference type="Proteomes" id="UP001215280">
    <property type="component" value="Unassembled WGS sequence"/>
</dbReference>
<sequence length="371" mass="41313">MSPATLVHFSHRLLYTSQPTSQIEMSTESKPLVFVSGAAGFLGFEVVYQLLEAGYAVRGAARGRKLPLLKKALDKYPHFEVVEITDIATADYTAAFKGVGAIIHTAAPLPACVFNQRLRSAIEGSLHILREAQKAGIKKFVATGSMVTFPENEYGPNDWVPVTKEQAVEGNAFVLYIAEKKFGEQAVLDFADKHPEMDITIFCPPWIFGPLTPGFEHIVPEPDFATFSTNGFVYQLLRADNVNYHYMPGVLDVRDVARIHIAGLNPLTPNHPKRVPIVSPHDADFRDAIKYIAEERPELRGRLADPSKVPLWSTYKINLDLTPVEKAFGISLGSYKTWKETILDSIDRFIDVENQWTSKGLKFEVPTAPPM</sequence>
<dbReference type="AlphaFoldDB" id="A0AAD7IWC1"/>
<reference evidence="4" key="1">
    <citation type="submission" date="2023-03" db="EMBL/GenBank/DDBJ databases">
        <title>Massive genome expansion in bonnet fungi (Mycena s.s.) driven by repeated elements and novel gene families across ecological guilds.</title>
        <authorList>
            <consortium name="Lawrence Berkeley National Laboratory"/>
            <person name="Harder C.B."/>
            <person name="Miyauchi S."/>
            <person name="Viragh M."/>
            <person name="Kuo A."/>
            <person name="Thoen E."/>
            <person name="Andreopoulos B."/>
            <person name="Lu D."/>
            <person name="Skrede I."/>
            <person name="Drula E."/>
            <person name="Henrissat B."/>
            <person name="Morin E."/>
            <person name="Kohler A."/>
            <person name="Barry K."/>
            <person name="LaButti K."/>
            <person name="Morin E."/>
            <person name="Salamov A."/>
            <person name="Lipzen A."/>
            <person name="Mereny Z."/>
            <person name="Hegedus B."/>
            <person name="Baldrian P."/>
            <person name="Stursova M."/>
            <person name="Weitz H."/>
            <person name="Taylor A."/>
            <person name="Grigoriev I.V."/>
            <person name="Nagy L.G."/>
            <person name="Martin F."/>
            <person name="Kauserud H."/>
        </authorList>
    </citation>
    <scope>NUCLEOTIDE SEQUENCE</scope>
    <source>
        <strain evidence="4">CBHHK188m</strain>
    </source>
</reference>
<dbReference type="Pfam" id="PF01370">
    <property type="entry name" value="Epimerase"/>
    <property type="match status" value="1"/>
</dbReference>
<feature type="domain" description="NAD-dependent epimerase/dehydratase" evidence="3">
    <location>
        <begin position="33"/>
        <end position="215"/>
    </location>
</feature>
<dbReference type="Gene3D" id="3.40.50.720">
    <property type="entry name" value="NAD(P)-binding Rossmann-like Domain"/>
    <property type="match status" value="1"/>
</dbReference>
<dbReference type="InterPro" id="IPR001509">
    <property type="entry name" value="Epimerase_deHydtase"/>
</dbReference>